<evidence type="ECO:0000256" key="5">
    <source>
        <dbReference type="SAM" id="Phobius"/>
    </source>
</evidence>
<evidence type="ECO:0000256" key="3">
    <source>
        <dbReference type="ARBA" id="ARBA00022989"/>
    </source>
</evidence>
<dbReference type="EMBL" id="BFEA01000510">
    <property type="protein sequence ID" value="GBG85243.1"/>
    <property type="molecule type" value="Genomic_DNA"/>
</dbReference>
<dbReference type="PANTHER" id="PTHR11814">
    <property type="entry name" value="SULFATE TRANSPORTER"/>
    <property type="match status" value="1"/>
</dbReference>
<reference evidence="7 8" key="1">
    <citation type="journal article" date="2018" name="Cell">
        <title>The Chara Genome: Secondary Complexity and Implications for Plant Terrestrialization.</title>
        <authorList>
            <person name="Nishiyama T."/>
            <person name="Sakayama H."/>
            <person name="Vries J.D."/>
            <person name="Buschmann H."/>
            <person name="Saint-Marcoux D."/>
            <person name="Ullrich K.K."/>
            <person name="Haas F.B."/>
            <person name="Vanderstraeten L."/>
            <person name="Becker D."/>
            <person name="Lang D."/>
            <person name="Vosolsobe S."/>
            <person name="Rombauts S."/>
            <person name="Wilhelmsson P.K.I."/>
            <person name="Janitza P."/>
            <person name="Kern R."/>
            <person name="Heyl A."/>
            <person name="Rumpler F."/>
            <person name="Villalobos L.I.A.C."/>
            <person name="Clay J.M."/>
            <person name="Skokan R."/>
            <person name="Toyoda A."/>
            <person name="Suzuki Y."/>
            <person name="Kagoshima H."/>
            <person name="Schijlen E."/>
            <person name="Tajeshwar N."/>
            <person name="Catarino B."/>
            <person name="Hetherington A.J."/>
            <person name="Saltykova A."/>
            <person name="Bonnot C."/>
            <person name="Breuninger H."/>
            <person name="Symeonidi A."/>
            <person name="Radhakrishnan G.V."/>
            <person name="Van Nieuwerburgh F."/>
            <person name="Deforce D."/>
            <person name="Chang C."/>
            <person name="Karol K.G."/>
            <person name="Hedrich R."/>
            <person name="Ulvskov P."/>
            <person name="Glockner G."/>
            <person name="Delwiche C.F."/>
            <person name="Petrasek J."/>
            <person name="Van de Peer Y."/>
            <person name="Friml J."/>
            <person name="Beilby M."/>
            <person name="Dolan L."/>
            <person name="Kohara Y."/>
            <person name="Sugano S."/>
            <person name="Fujiyama A."/>
            <person name="Delaux P.-M."/>
            <person name="Quint M."/>
            <person name="TheiBen G."/>
            <person name="Hagemann M."/>
            <person name="Harholt J."/>
            <person name="Dunand C."/>
            <person name="Zachgo S."/>
            <person name="Langdale J."/>
            <person name="Maumus F."/>
            <person name="Straeten D.V.D."/>
            <person name="Gould S.B."/>
            <person name="Rensing S.A."/>
        </authorList>
    </citation>
    <scope>NUCLEOTIDE SEQUENCE [LARGE SCALE GENOMIC DNA]</scope>
    <source>
        <strain evidence="7 8">S276</strain>
    </source>
</reference>
<feature type="transmembrane region" description="Helical" evidence="5">
    <location>
        <begin position="334"/>
        <end position="352"/>
    </location>
</feature>
<evidence type="ECO:0000259" key="6">
    <source>
        <dbReference type="PROSITE" id="PS50801"/>
    </source>
</evidence>
<dbReference type="InterPro" id="IPR011547">
    <property type="entry name" value="SLC26A/SulP_dom"/>
</dbReference>
<accession>A0A388LSN8</accession>
<feature type="transmembrane region" description="Helical" evidence="5">
    <location>
        <begin position="364"/>
        <end position="385"/>
    </location>
</feature>
<dbReference type="OrthoDB" id="288203at2759"/>
<keyword evidence="3 5" id="KW-1133">Transmembrane helix</keyword>
<dbReference type="Gene3D" id="3.30.750.24">
    <property type="entry name" value="STAS domain"/>
    <property type="match status" value="1"/>
</dbReference>
<dbReference type="GO" id="GO:0055085">
    <property type="term" value="P:transmembrane transport"/>
    <property type="evidence" value="ECO:0007669"/>
    <property type="project" value="InterPro"/>
</dbReference>
<evidence type="ECO:0000313" key="8">
    <source>
        <dbReference type="Proteomes" id="UP000265515"/>
    </source>
</evidence>
<evidence type="ECO:0000256" key="4">
    <source>
        <dbReference type="ARBA" id="ARBA00023136"/>
    </source>
</evidence>
<feature type="transmembrane region" description="Helical" evidence="5">
    <location>
        <begin position="279"/>
        <end position="298"/>
    </location>
</feature>
<keyword evidence="2 5" id="KW-0812">Transmembrane</keyword>
<proteinExistence type="predicted"/>
<dbReference type="InterPro" id="IPR002645">
    <property type="entry name" value="STAS_dom"/>
</dbReference>
<dbReference type="Gramene" id="GBG85243">
    <property type="protein sequence ID" value="GBG85243"/>
    <property type="gene ID" value="CBR_g39809"/>
</dbReference>
<feature type="transmembrane region" description="Helical" evidence="5">
    <location>
        <begin position="171"/>
        <end position="194"/>
    </location>
</feature>
<dbReference type="Pfam" id="PF00916">
    <property type="entry name" value="Sulfate_transp"/>
    <property type="match status" value="1"/>
</dbReference>
<gene>
    <name evidence="7" type="ORF">CBR_g39809</name>
</gene>
<comment type="subcellular location">
    <subcellularLocation>
        <location evidence="1">Membrane</location>
        <topology evidence="1">Multi-pass membrane protein</topology>
    </subcellularLocation>
</comment>
<keyword evidence="8" id="KW-1185">Reference proteome</keyword>
<protein>
    <recommendedName>
        <fullName evidence="6">STAS domain-containing protein</fullName>
    </recommendedName>
</protein>
<name>A0A388LSN8_CHABU</name>
<keyword evidence="4 5" id="KW-0472">Membrane</keyword>
<feature type="domain" description="STAS" evidence="6">
    <location>
        <begin position="381"/>
        <end position="475"/>
    </location>
</feature>
<dbReference type="AlphaFoldDB" id="A0A388LSN8"/>
<dbReference type="SUPFAM" id="SSF52091">
    <property type="entry name" value="SpoIIaa-like"/>
    <property type="match status" value="1"/>
</dbReference>
<dbReference type="STRING" id="69332.A0A388LSN8"/>
<dbReference type="Pfam" id="PF01740">
    <property type="entry name" value="STAS"/>
    <property type="match status" value="1"/>
</dbReference>
<evidence type="ECO:0000256" key="2">
    <source>
        <dbReference type="ARBA" id="ARBA00022692"/>
    </source>
</evidence>
<feature type="transmembrane region" description="Helical" evidence="5">
    <location>
        <begin position="200"/>
        <end position="219"/>
    </location>
</feature>
<dbReference type="CDD" id="cd07042">
    <property type="entry name" value="STAS_SulP_like_sulfate_transporter"/>
    <property type="match status" value="1"/>
</dbReference>
<dbReference type="OMA" id="KFMMALQ"/>
<organism evidence="7 8">
    <name type="scientific">Chara braunii</name>
    <name type="common">Braun's stonewort</name>
    <dbReference type="NCBI Taxonomy" id="69332"/>
    <lineage>
        <taxon>Eukaryota</taxon>
        <taxon>Viridiplantae</taxon>
        <taxon>Streptophyta</taxon>
        <taxon>Charophyceae</taxon>
        <taxon>Charales</taxon>
        <taxon>Characeae</taxon>
        <taxon>Chara</taxon>
    </lineage>
</organism>
<sequence>MAVEYDVREDSAECKVAIPPKRAILDDAMSILPVTAARDPFKDFRGKRRREQIKLLIYSIFPIVEWIQRYSWKLFRDDLIAGLTIASLAVPQDLAYAKLAHLPSKYGLYSSLVPPYVYSVFGTSRQLAIGPVAVVSLLLGELLTKEFKPYLDNKGIPTDVAKFEKQWNPQYVYFAFLATFFTGLIQLSLGIFRLGFLIEYMSHSVVVGFMGGAAVTIAGSQLKGLIGYKDYTTKSNIQSIVNSIIDHTDQFKWETFVLGMVFLTYLLIAKFMAKKNKKFFYFAATGPLVSVVLSAAFIKVTGIKRYRVKTVGNFPSGLPPSSFEHFDWGLTGRALKVAAIAAFVALTIDIAAMKQIWQTDKLDFVALLGAFFGVVFISVEVRELIVESLEQAKKTDNEQAPVEFVVLEMSPVVDIDVTGIVALEDLKATLKNWNIQLALANPNQTVLGKLNQSKFIEKLGTEWLFVSAAEAERTVSRLVKGPSAMNAAASEKKGSSLA</sequence>
<dbReference type="PROSITE" id="PS50801">
    <property type="entry name" value="STAS"/>
    <property type="match status" value="1"/>
</dbReference>
<dbReference type="InterPro" id="IPR001902">
    <property type="entry name" value="SLC26A/SulP_fam"/>
</dbReference>
<dbReference type="InterPro" id="IPR036513">
    <property type="entry name" value="STAS_dom_sf"/>
</dbReference>
<evidence type="ECO:0000313" key="7">
    <source>
        <dbReference type="EMBL" id="GBG85243.1"/>
    </source>
</evidence>
<comment type="caution">
    <text evidence="7">The sequence shown here is derived from an EMBL/GenBank/DDBJ whole genome shotgun (WGS) entry which is preliminary data.</text>
</comment>
<dbReference type="Proteomes" id="UP000265515">
    <property type="component" value="Unassembled WGS sequence"/>
</dbReference>
<dbReference type="GO" id="GO:0016020">
    <property type="term" value="C:membrane"/>
    <property type="evidence" value="ECO:0007669"/>
    <property type="project" value="UniProtKB-SubCell"/>
</dbReference>
<evidence type="ECO:0000256" key="1">
    <source>
        <dbReference type="ARBA" id="ARBA00004141"/>
    </source>
</evidence>